<dbReference type="Proteomes" id="UP000201613">
    <property type="component" value="Unassembled WGS sequence"/>
</dbReference>
<feature type="chain" id="PRO_5013235044" description="Tetratricopeptide repeat protein" evidence="1">
    <location>
        <begin position="23"/>
        <end position="463"/>
    </location>
</feature>
<dbReference type="RefSeq" id="WP_093993653.1">
    <property type="nucleotide sequence ID" value="NZ_FXZK01000010.1"/>
</dbReference>
<dbReference type="Gene3D" id="1.25.40.10">
    <property type="entry name" value="Tetratricopeptide repeat domain"/>
    <property type="match status" value="1"/>
</dbReference>
<evidence type="ECO:0008006" key="4">
    <source>
        <dbReference type="Google" id="ProtNLM"/>
    </source>
</evidence>
<dbReference type="EMBL" id="FXZK01000010">
    <property type="protein sequence ID" value="SMY09465.1"/>
    <property type="molecule type" value="Genomic_DNA"/>
</dbReference>
<dbReference type="InterPro" id="IPR011990">
    <property type="entry name" value="TPR-like_helical_dom_sf"/>
</dbReference>
<reference evidence="2 3" key="1">
    <citation type="submission" date="2017-05" db="EMBL/GenBank/DDBJ databases">
        <authorList>
            <person name="Song R."/>
            <person name="Chenine A.L."/>
            <person name="Ruprecht R.M."/>
        </authorList>
    </citation>
    <scope>NUCLEOTIDE SEQUENCE [LARGE SCALE GENOMIC DNA]</scope>
    <source>
        <strain evidence="2 3">CECT 8899</strain>
    </source>
</reference>
<name>A0A238LJ89_9RHOB</name>
<sequence length="463" mass="50588">MILKSFLMSTALAISLAGAAAAQSTEIRLNVDQMRQLAADTMANQQWAEARALAEALLERDPNDLTALTILATTAFQMGDMTAAREAAAAIYRSGAEDRRRYEAARLAALAAANQERFGLGEIWLRRALTVAPSDDELRLTVRDAAGLRRLNPWSSNIRLSFAPSNNVNGGADSELNIIDGVPLVGILSASAQALDGWLGQGEVSLSYRLRQNETSRTTVSALANGRFVILSEDAQAKLDADTLDTAEAEDFSTGRLQFSLGHDQVAERGQFGLDGSIGAYWSGTELDYTYLRLGADRTVSIDAANALRGSFYVEQRFDPDDSIPEDRVYYVQGQYIRNLEGGSQASATLAWSARRSDNLNDDYESWTVQAGYSHGEKIGPARLSGYLGYQNLQYDDYFVGFIQVPDGREDNKVFGSLEAVFSDYAYAGFAPVVRLNAATTDSNISRFELDEFNIEIGVRSTF</sequence>
<keyword evidence="3" id="KW-1185">Reference proteome</keyword>
<proteinExistence type="predicted"/>
<protein>
    <recommendedName>
        <fullName evidence="4">Tetratricopeptide repeat protein</fullName>
    </recommendedName>
</protein>
<dbReference type="SUPFAM" id="SSF48452">
    <property type="entry name" value="TPR-like"/>
    <property type="match status" value="1"/>
</dbReference>
<evidence type="ECO:0000313" key="3">
    <source>
        <dbReference type="Proteomes" id="UP000201613"/>
    </source>
</evidence>
<evidence type="ECO:0000256" key="1">
    <source>
        <dbReference type="SAM" id="SignalP"/>
    </source>
</evidence>
<organism evidence="2 3">
    <name type="scientific">Flavimaricola marinus</name>
    <dbReference type="NCBI Taxonomy" id="1819565"/>
    <lineage>
        <taxon>Bacteria</taxon>
        <taxon>Pseudomonadati</taxon>
        <taxon>Pseudomonadota</taxon>
        <taxon>Alphaproteobacteria</taxon>
        <taxon>Rhodobacterales</taxon>
        <taxon>Paracoccaceae</taxon>
        <taxon>Flavimaricola</taxon>
    </lineage>
</organism>
<evidence type="ECO:0000313" key="2">
    <source>
        <dbReference type="EMBL" id="SMY09465.1"/>
    </source>
</evidence>
<keyword evidence="1" id="KW-0732">Signal</keyword>
<dbReference type="AlphaFoldDB" id="A0A238LJ89"/>
<gene>
    <name evidence="2" type="ORF">LOM8899_03632</name>
</gene>
<feature type="signal peptide" evidence="1">
    <location>
        <begin position="1"/>
        <end position="22"/>
    </location>
</feature>
<accession>A0A238LJ89</accession>